<comment type="similarity">
    <text evidence="7">Belongs to the binding-protein-dependent transport system permease family.</text>
</comment>
<evidence type="ECO:0000256" key="4">
    <source>
        <dbReference type="ARBA" id="ARBA00022692"/>
    </source>
</evidence>
<feature type="transmembrane region" description="Helical" evidence="7">
    <location>
        <begin position="86"/>
        <end position="108"/>
    </location>
</feature>
<dbReference type="SUPFAM" id="SSF161098">
    <property type="entry name" value="MetI-like"/>
    <property type="match status" value="1"/>
</dbReference>
<dbReference type="PROSITE" id="PS50928">
    <property type="entry name" value="ABC_TM1"/>
    <property type="match status" value="1"/>
</dbReference>
<proteinExistence type="inferred from homology"/>
<comment type="subcellular location">
    <subcellularLocation>
        <location evidence="1 7">Cell membrane</location>
        <topology evidence="1 7">Multi-pass membrane protein</topology>
    </subcellularLocation>
</comment>
<dbReference type="Proteomes" id="UP000321379">
    <property type="component" value="Unassembled WGS sequence"/>
</dbReference>
<feature type="transmembrane region" description="Helical" evidence="7">
    <location>
        <begin position="170"/>
        <end position="191"/>
    </location>
</feature>
<evidence type="ECO:0000313" key="9">
    <source>
        <dbReference type="EMBL" id="TXN29538.1"/>
    </source>
</evidence>
<evidence type="ECO:0000256" key="7">
    <source>
        <dbReference type="RuleBase" id="RU363032"/>
    </source>
</evidence>
<name>A0A5C8UNU6_9MICO</name>
<sequence>MASPLVGPEKRERTPRRRAFRWWAYLALLPLALIIGYFAYYPALSAIFWSFFHWQPAGVSTFIGFGNYVTMLSDGIWWSSFRNLGFIFAFGVVSWIFPLFAAELLISLKNARWQFAMRTLLIIPMAFPGVVTALVWGFFYSPNDGVINQTLKAIGLSGLAQNWTGQSSTALLSLLFVGFPFIAGLPFLIFYSSLQNIPTEVLEAAQLDGVGRLARFWQIDLPLMASQVRILLFLAIVSTLQYGFVAYVLTGGGPDNATMVPILRMINVAFQGGDWGASAALSTTLFIITIAISAVVATARRRGSATTDGGAM</sequence>
<feature type="transmembrane region" description="Helical" evidence="7">
    <location>
        <begin position="275"/>
        <end position="297"/>
    </location>
</feature>
<evidence type="ECO:0000256" key="6">
    <source>
        <dbReference type="ARBA" id="ARBA00023136"/>
    </source>
</evidence>
<evidence type="ECO:0000256" key="1">
    <source>
        <dbReference type="ARBA" id="ARBA00004651"/>
    </source>
</evidence>
<keyword evidence="10" id="KW-1185">Reference proteome</keyword>
<organism evidence="9 10">
    <name type="scientific">Lacisediminihabitans profunda</name>
    <dbReference type="NCBI Taxonomy" id="2594790"/>
    <lineage>
        <taxon>Bacteria</taxon>
        <taxon>Bacillati</taxon>
        <taxon>Actinomycetota</taxon>
        <taxon>Actinomycetes</taxon>
        <taxon>Micrococcales</taxon>
        <taxon>Microbacteriaceae</taxon>
        <taxon>Lacisediminihabitans</taxon>
    </lineage>
</organism>
<dbReference type="PANTHER" id="PTHR30193:SF37">
    <property type="entry name" value="INNER MEMBRANE ABC TRANSPORTER PERMEASE PROTEIN YCJO"/>
    <property type="match status" value="1"/>
</dbReference>
<feature type="transmembrane region" description="Helical" evidence="7">
    <location>
        <begin position="20"/>
        <end position="40"/>
    </location>
</feature>
<dbReference type="InterPro" id="IPR000515">
    <property type="entry name" value="MetI-like"/>
</dbReference>
<evidence type="ECO:0000256" key="2">
    <source>
        <dbReference type="ARBA" id="ARBA00022448"/>
    </source>
</evidence>
<keyword evidence="2 7" id="KW-0813">Transport</keyword>
<keyword evidence="5 7" id="KW-1133">Transmembrane helix</keyword>
<feature type="transmembrane region" description="Helical" evidence="7">
    <location>
        <begin position="230"/>
        <end position="249"/>
    </location>
</feature>
<dbReference type="GO" id="GO:0055085">
    <property type="term" value="P:transmembrane transport"/>
    <property type="evidence" value="ECO:0007669"/>
    <property type="project" value="InterPro"/>
</dbReference>
<keyword evidence="6 7" id="KW-0472">Membrane</keyword>
<dbReference type="GO" id="GO:0005886">
    <property type="term" value="C:plasma membrane"/>
    <property type="evidence" value="ECO:0007669"/>
    <property type="project" value="UniProtKB-SubCell"/>
</dbReference>
<protein>
    <submittedName>
        <fullName evidence="9">Sugar ABC transporter permease</fullName>
    </submittedName>
</protein>
<dbReference type="Pfam" id="PF00528">
    <property type="entry name" value="BPD_transp_1"/>
    <property type="match status" value="1"/>
</dbReference>
<reference evidence="9 10" key="1">
    <citation type="submission" date="2019-08" db="EMBL/GenBank/DDBJ databases">
        <title>Bacterial whole genome sequence for Glaciihabitans sp. CHu50b-6-2.</title>
        <authorList>
            <person name="Jin L."/>
        </authorList>
    </citation>
    <scope>NUCLEOTIDE SEQUENCE [LARGE SCALE GENOMIC DNA]</scope>
    <source>
        <strain evidence="9 10">CHu50b-6-2</strain>
    </source>
</reference>
<evidence type="ECO:0000259" key="8">
    <source>
        <dbReference type="PROSITE" id="PS50928"/>
    </source>
</evidence>
<dbReference type="Gene3D" id="1.10.3720.10">
    <property type="entry name" value="MetI-like"/>
    <property type="match status" value="1"/>
</dbReference>
<evidence type="ECO:0000256" key="5">
    <source>
        <dbReference type="ARBA" id="ARBA00022989"/>
    </source>
</evidence>
<dbReference type="InterPro" id="IPR051393">
    <property type="entry name" value="ABC_transporter_permease"/>
</dbReference>
<dbReference type="CDD" id="cd06261">
    <property type="entry name" value="TM_PBP2"/>
    <property type="match status" value="1"/>
</dbReference>
<dbReference type="EMBL" id="VRMG01000009">
    <property type="protein sequence ID" value="TXN29538.1"/>
    <property type="molecule type" value="Genomic_DNA"/>
</dbReference>
<feature type="transmembrane region" description="Helical" evidence="7">
    <location>
        <begin position="120"/>
        <end position="139"/>
    </location>
</feature>
<keyword evidence="4 7" id="KW-0812">Transmembrane</keyword>
<dbReference type="PANTHER" id="PTHR30193">
    <property type="entry name" value="ABC TRANSPORTER PERMEASE PROTEIN"/>
    <property type="match status" value="1"/>
</dbReference>
<evidence type="ECO:0000313" key="10">
    <source>
        <dbReference type="Proteomes" id="UP000321379"/>
    </source>
</evidence>
<accession>A0A5C8UNU6</accession>
<evidence type="ECO:0000256" key="3">
    <source>
        <dbReference type="ARBA" id="ARBA00022475"/>
    </source>
</evidence>
<comment type="caution">
    <text evidence="9">The sequence shown here is derived from an EMBL/GenBank/DDBJ whole genome shotgun (WGS) entry which is preliminary data.</text>
</comment>
<gene>
    <name evidence="9" type="ORF">FVP33_15135</name>
</gene>
<dbReference type="AlphaFoldDB" id="A0A5C8UNU6"/>
<feature type="domain" description="ABC transmembrane type-1" evidence="8">
    <location>
        <begin position="80"/>
        <end position="296"/>
    </location>
</feature>
<keyword evidence="3" id="KW-1003">Cell membrane</keyword>
<dbReference type="InterPro" id="IPR035906">
    <property type="entry name" value="MetI-like_sf"/>
</dbReference>